<organism evidence="1 2">
    <name type="scientific">Hydrocarboniphaga effusa AP103</name>
    <dbReference type="NCBI Taxonomy" id="1172194"/>
    <lineage>
        <taxon>Bacteria</taxon>
        <taxon>Pseudomonadati</taxon>
        <taxon>Pseudomonadota</taxon>
        <taxon>Gammaproteobacteria</taxon>
        <taxon>Nevskiales</taxon>
        <taxon>Nevskiaceae</taxon>
        <taxon>Hydrocarboniphaga</taxon>
    </lineage>
</organism>
<reference evidence="1 2" key="1">
    <citation type="journal article" date="2012" name="J. Bacteriol.">
        <title>Genome Sequence of n-Alkane-Degrading Hydrocarboniphaga effusa Strain AP103T (ATCC BAA-332T).</title>
        <authorList>
            <person name="Chang H.K."/>
            <person name="Zylstra G.J."/>
            <person name="Chae J.C."/>
        </authorList>
    </citation>
    <scope>NUCLEOTIDE SEQUENCE [LARGE SCALE GENOMIC DNA]</scope>
    <source>
        <strain evidence="1 2">AP103</strain>
    </source>
</reference>
<name>I7Z7W5_9GAMM</name>
<keyword evidence="2" id="KW-1185">Reference proteome</keyword>
<dbReference type="Proteomes" id="UP000003704">
    <property type="component" value="Unassembled WGS sequence"/>
</dbReference>
<proteinExistence type="predicted"/>
<evidence type="ECO:0000313" key="1">
    <source>
        <dbReference type="EMBL" id="EIT67894.1"/>
    </source>
</evidence>
<protein>
    <submittedName>
        <fullName evidence="1">Uncharacterized protein</fullName>
    </submittedName>
</protein>
<dbReference type="AlphaFoldDB" id="I7Z7W5"/>
<evidence type="ECO:0000313" key="2">
    <source>
        <dbReference type="Proteomes" id="UP000003704"/>
    </source>
</evidence>
<accession>I7Z7W5</accession>
<sequence length="43" mass="4846">MKVAREHARVSRARTGPTGALAPVAWVQRSREGQLFAGFYRLF</sequence>
<dbReference type="EMBL" id="AKGD01000004">
    <property type="protein sequence ID" value="EIT67894.1"/>
    <property type="molecule type" value="Genomic_DNA"/>
</dbReference>
<gene>
    <name evidence="1" type="ORF">WQQ_43290</name>
</gene>
<comment type="caution">
    <text evidence="1">The sequence shown here is derived from an EMBL/GenBank/DDBJ whole genome shotgun (WGS) entry which is preliminary data.</text>
</comment>